<evidence type="ECO:0000313" key="1">
    <source>
        <dbReference type="EMBL" id="GFH24193.1"/>
    </source>
</evidence>
<dbReference type="Proteomes" id="UP000485058">
    <property type="component" value="Unassembled WGS sequence"/>
</dbReference>
<proteinExistence type="predicted"/>
<dbReference type="AlphaFoldDB" id="A0A699ZND7"/>
<protein>
    <recommendedName>
        <fullName evidence="3">VWFA domain-containing protein</fullName>
    </recommendedName>
</protein>
<name>A0A699ZND7_HAELA</name>
<accession>A0A699ZND7</accession>
<evidence type="ECO:0008006" key="3">
    <source>
        <dbReference type="Google" id="ProtNLM"/>
    </source>
</evidence>
<keyword evidence="2" id="KW-1185">Reference proteome</keyword>
<evidence type="ECO:0000313" key="2">
    <source>
        <dbReference type="Proteomes" id="UP000485058"/>
    </source>
</evidence>
<dbReference type="Gene3D" id="3.40.50.410">
    <property type="entry name" value="von Willebrand factor, type A domain"/>
    <property type="match status" value="1"/>
</dbReference>
<sequence length="197" mass="20907">MSNRATPGTPCVVFLSDGEDNNPTDALLQSGIDGLITACKPGQLIFHALGLGPPGSTFVWLRKMAAAAEGKFHKYLTIEPYLEGSYTKFNGNESYVAALPNDAAELIKTQPADLHCVVFLSDGEDNSPTDQLLHSGVDGLITASKPGQLIFHTVGFGPAGSDFIWLKKMAAAAKGRFHKDILAIGRLSSEALCAAFK</sequence>
<comment type="caution">
    <text evidence="1">The sequence shown here is derived from an EMBL/GenBank/DDBJ whole genome shotgun (WGS) entry which is preliminary data.</text>
</comment>
<dbReference type="InterPro" id="IPR036465">
    <property type="entry name" value="vWFA_dom_sf"/>
</dbReference>
<reference evidence="1 2" key="1">
    <citation type="submission" date="2020-02" db="EMBL/GenBank/DDBJ databases">
        <title>Draft genome sequence of Haematococcus lacustris strain NIES-144.</title>
        <authorList>
            <person name="Morimoto D."/>
            <person name="Nakagawa S."/>
            <person name="Yoshida T."/>
            <person name="Sawayama S."/>
        </authorList>
    </citation>
    <scope>NUCLEOTIDE SEQUENCE [LARGE SCALE GENOMIC DNA]</scope>
    <source>
        <strain evidence="1 2">NIES-144</strain>
    </source>
</reference>
<organism evidence="1 2">
    <name type="scientific">Haematococcus lacustris</name>
    <name type="common">Green alga</name>
    <name type="synonym">Haematococcus pluvialis</name>
    <dbReference type="NCBI Taxonomy" id="44745"/>
    <lineage>
        <taxon>Eukaryota</taxon>
        <taxon>Viridiplantae</taxon>
        <taxon>Chlorophyta</taxon>
        <taxon>core chlorophytes</taxon>
        <taxon>Chlorophyceae</taxon>
        <taxon>CS clade</taxon>
        <taxon>Chlamydomonadales</taxon>
        <taxon>Haematococcaceae</taxon>
        <taxon>Haematococcus</taxon>
    </lineage>
</organism>
<gene>
    <name evidence="1" type="ORF">HaLaN_21939</name>
</gene>
<dbReference type="EMBL" id="BLLF01002470">
    <property type="protein sequence ID" value="GFH24193.1"/>
    <property type="molecule type" value="Genomic_DNA"/>
</dbReference>